<evidence type="ECO:0008006" key="3">
    <source>
        <dbReference type="Google" id="ProtNLM"/>
    </source>
</evidence>
<dbReference type="KEGG" id="nano:G5V58_00710"/>
<name>A0A6G6W8K8_9ACTN</name>
<dbReference type="RefSeq" id="WP_165227874.1">
    <property type="nucleotide sequence ID" value="NZ_CP049257.1"/>
</dbReference>
<accession>A0A6G6W8K8</accession>
<dbReference type="EMBL" id="CP049257">
    <property type="protein sequence ID" value="QIG41487.1"/>
    <property type="molecule type" value="Genomic_DNA"/>
</dbReference>
<dbReference type="Gene3D" id="3.40.50.1820">
    <property type="entry name" value="alpha/beta hydrolase"/>
    <property type="match status" value="1"/>
</dbReference>
<dbReference type="SUPFAM" id="SSF53474">
    <property type="entry name" value="alpha/beta-Hydrolases"/>
    <property type="match status" value="1"/>
</dbReference>
<sequence length="288" mass="30831">MAEVLDRVRSHPVLGRLVRFRPLALVLAVLFVLATATATAEPPTGSVVYGRLKAQDVRLSMPPTNDPKGIAIYFHGQNGGVDNRMDEPWLQALVRDGWIVASSDFHTDSWGNEASTDDTTNLIAWAEEQTDGVPIRLYVSGSMGGTVSLNAMTHADLVPPCWYGVKPAVDLTKMQNVPGGPRIISEAFGGEVPPDRNPVNTIGELPTSTRYRMVTSPEDTWVRESENTGKLAAGLQARGADVSILTVHGTHDDPSHFDVDDLLSFAASCEDEPGEATGGDTANANAAE</sequence>
<proteinExistence type="predicted"/>
<evidence type="ECO:0000313" key="1">
    <source>
        <dbReference type="EMBL" id="QIG41487.1"/>
    </source>
</evidence>
<gene>
    <name evidence="1" type="ORF">G5V58_00710</name>
</gene>
<evidence type="ECO:0000313" key="2">
    <source>
        <dbReference type="Proteomes" id="UP000502996"/>
    </source>
</evidence>
<protein>
    <recommendedName>
        <fullName evidence="3">Prolyl oligopeptidase family serine peptidase</fullName>
    </recommendedName>
</protein>
<reference evidence="1 2" key="1">
    <citation type="submission" date="2020-02" db="EMBL/GenBank/DDBJ databases">
        <title>Full genome sequence of Nocardioides sp. R-3366.</title>
        <authorList>
            <person name="Im W.-T."/>
        </authorList>
    </citation>
    <scope>NUCLEOTIDE SEQUENCE [LARGE SCALE GENOMIC DNA]</scope>
    <source>
        <strain evidence="1 2">R-3366</strain>
    </source>
</reference>
<organism evidence="1 2">
    <name type="scientific">Nocardioides anomalus</name>
    <dbReference type="NCBI Taxonomy" id="2712223"/>
    <lineage>
        <taxon>Bacteria</taxon>
        <taxon>Bacillati</taxon>
        <taxon>Actinomycetota</taxon>
        <taxon>Actinomycetes</taxon>
        <taxon>Propionibacteriales</taxon>
        <taxon>Nocardioidaceae</taxon>
        <taxon>Nocardioides</taxon>
    </lineage>
</organism>
<dbReference type="AlphaFoldDB" id="A0A6G6W8K8"/>
<dbReference type="Proteomes" id="UP000502996">
    <property type="component" value="Chromosome"/>
</dbReference>
<keyword evidence="2" id="KW-1185">Reference proteome</keyword>
<dbReference type="InterPro" id="IPR029058">
    <property type="entry name" value="AB_hydrolase_fold"/>
</dbReference>